<name>A0A812N217_9DINO</name>
<dbReference type="PANTHER" id="PTHR10353">
    <property type="entry name" value="GLYCOSYL HYDROLASE"/>
    <property type="match status" value="1"/>
</dbReference>
<evidence type="ECO:0000256" key="2">
    <source>
        <dbReference type="ARBA" id="ARBA00010838"/>
    </source>
</evidence>
<accession>A0A812N217</accession>
<evidence type="ECO:0000256" key="6">
    <source>
        <dbReference type="RuleBase" id="RU003690"/>
    </source>
</evidence>
<dbReference type="GO" id="GO:0016052">
    <property type="term" value="P:carbohydrate catabolic process"/>
    <property type="evidence" value="ECO:0007669"/>
    <property type="project" value="UniProtKB-ARBA"/>
</dbReference>
<evidence type="ECO:0000313" key="7">
    <source>
        <dbReference type="EMBL" id="CAE7294811.1"/>
    </source>
</evidence>
<proteinExistence type="inferred from homology"/>
<dbReference type="OrthoDB" id="434261at2759"/>
<dbReference type="AlphaFoldDB" id="A0A812N217"/>
<organism evidence="7 8">
    <name type="scientific">Symbiodinium natans</name>
    <dbReference type="NCBI Taxonomy" id="878477"/>
    <lineage>
        <taxon>Eukaryota</taxon>
        <taxon>Sar</taxon>
        <taxon>Alveolata</taxon>
        <taxon>Dinophyceae</taxon>
        <taxon>Suessiales</taxon>
        <taxon>Symbiodiniaceae</taxon>
        <taxon>Symbiodinium</taxon>
    </lineage>
</organism>
<evidence type="ECO:0000256" key="4">
    <source>
        <dbReference type="ARBA" id="ARBA00022801"/>
    </source>
</evidence>
<dbReference type="InterPro" id="IPR017853">
    <property type="entry name" value="GH"/>
</dbReference>
<dbReference type="EC" id="3.2.1.21" evidence="3"/>
<dbReference type="Gene3D" id="3.20.20.80">
    <property type="entry name" value="Glycosidases"/>
    <property type="match status" value="1"/>
</dbReference>
<sequence>MALSITPSSRIADPAWHAPHWQHGRLRAVPVQQDPALAVAAVAAVTAAACRRRWSRLPCAAEPAEPAIKSGFLAFPDSFVFGVATSAYQIEGASDSYGRKPSIWDDFAHRPGTTSNGATGDVACDHYHLFKEDVDLMSKVNIKAYRFSISWSRILDGSGRINEEGIQFYSDLIDSLLAAGIEPWVTLYHWDLPAALDWLGPKDSITSAFSTYARTCFNSFGDRVKRWITLNEPWCSAVLGYNTGDHAPGHTDSADSAPYIAGHHMLLAHAEAVRVFREDFAHQKGQIGISLNADWRQPMDGTSEARHAARRAMDFSLGWFAQPVFEGDYPECMKKACGERLPAFTPGESALLRGSADFFGLNCYSANFAKAAQQPPEGSGYWNDIGVEWWHTDPDWERSDMGWPIVPWSLREILLYIQKRYRPTGGIFITENGCACESDESADLDCRPDALTPMEAGDAWRQETDFVFEDPERVRFFRAHLSAVHAAISHGADVRGYFAWSFLDNFEWAEGYTKRFGIVRVDFPTQERTLKSSARFLAEVFKASGLEAPSKEEQYGGRTF</sequence>
<dbReference type="PANTHER" id="PTHR10353:SF36">
    <property type="entry name" value="LP05116P"/>
    <property type="match status" value="1"/>
</dbReference>
<keyword evidence="4" id="KW-0378">Hydrolase</keyword>
<dbReference type="SUPFAM" id="SSF51445">
    <property type="entry name" value="(Trans)glycosidases"/>
    <property type="match status" value="1"/>
</dbReference>
<evidence type="ECO:0000256" key="5">
    <source>
        <dbReference type="ARBA" id="ARBA00023295"/>
    </source>
</evidence>
<dbReference type="FunFam" id="3.20.20.80:FF:000011">
    <property type="entry name" value="Cytosolic beta-glucosidase"/>
    <property type="match status" value="1"/>
</dbReference>
<dbReference type="PROSITE" id="PS00653">
    <property type="entry name" value="GLYCOSYL_HYDROL_F1_2"/>
    <property type="match status" value="1"/>
</dbReference>
<dbReference type="GO" id="GO:0008422">
    <property type="term" value="F:beta-glucosidase activity"/>
    <property type="evidence" value="ECO:0007669"/>
    <property type="project" value="UniProtKB-EC"/>
</dbReference>
<reference evidence="7" key="1">
    <citation type="submission" date="2021-02" db="EMBL/GenBank/DDBJ databases">
        <authorList>
            <person name="Dougan E. K."/>
            <person name="Rhodes N."/>
            <person name="Thang M."/>
            <person name="Chan C."/>
        </authorList>
    </citation>
    <scope>NUCLEOTIDE SEQUENCE</scope>
</reference>
<keyword evidence="5" id="KW-0326">Glycosidase</keyword>
<dbReference type="InterPro" id="IPR033132">
    <property type="entry name" value="GH_1_N_CS"/>
</dbReference>
<dbReference type="PRINTS" id="PR00131">
    <property type="entry name" value="GLHYDRLASE1"/>
</dbReference>
<dbReference type="EMBL" id="CAJNDS010002001">
    <property type="protein sequence ID" value="CAE7294811.1"/>
    <property type="molecule type" value="Genomic_DNA"/>
</dbReference>
<evidence type="ECO:0000256" key="3">
    <source>
        <dbReference type="ARBA" id="ARBA00012744"/>
    </source>
</evidence>
<evidence type="ECO:0000313" key="8">
    <source>
        <dbReference type="Proteomes" id="UP000604046"/>
    </source>
</evidence>
<dbReference type="Pfam" id="PF00232">
    <property type="entry name" value="Glyco_hydro_1"/>
    <property type="match status" value="1"/>
</dbReference>
<dbReference type="InterPro" id="IPR001360">
    <property type="entry name" value="Glyco_hydro_1"/>
</dbReference>
<keyword evidence="8" id="KW-1185">Reference proteome</keyword>
<protein>
    <recommendedName>
        <fullName evidence="3">beta-glucosidase</fullName>
        <ecNumber evidence="3">3.2.1.21</ecNumber>
    </recommendedName>
</protein>
<comment type="catalytic activity">
    <reaction evidence="1">
        <text>Hydrolysis of terminal, non-reducing beta-D-glucosyl residues with release of beta-D-glucose.</text>
        <dbReference type="EC" id="3.2.1.21"/>
    </reaction>
</comment>
<gene>
    <name evidence="7" type="primary">BGL1B</name>
    <name evidence="7" type="ORF">SNAT2548_LOCUS15528</name>
</gene>
<evidence type="ECO:0000256" key="1">
    <source>
        <dbReference type="ARBA" id="ARBA00000448"/>
    </source>
</evidence>
<dbReference type="Proteomes" id="UP000604046">
    <property type="component" value="Unassembled WGS sequence"/>
</dbReference>
<comment type="caution">
    <text evidence="7">The sequence shown here is derived from an EMBL/GenBank/DDBJ whole genome shotgun (WGS) entry which is preliminary data.</text>
</comment>
<comment type="similarity">
    <text evidence="2 6">Belongs to the glycosyl hydrolase 1 family.</text>
</comment>